<comment type="similarity">
    <text evidence="1">Belongs to the protein-tyrosine phosphatase family.</text>
</comment>
<organism evidence="3 4">
    <name type="scientific">Microlunatus capsulatus</name>
    <dbReference type="NCBI Taxonomy" id="99117"/>
    <lineage>
        <taxon>Bacteria</taxon>
        <taxon>Bacillati</taxon>
        <taxon>Actinomycetota</taxon>
        <taxon>Actinomycetes</taxon>
        <taxon>Propionibacteriales</taxon>
        <taxon>Propionibacteriaceae</taxon>
        <taxon>Microlunatus</taxon>
    </lineage>
</organism>
<dbReference type="Proteomes" id="UP000758168">
    <property type="component" value="Unassembled WGS sequence"/>
</dbReference>
<dbReference type="PANTHER" id="PTHR31126:SF1">
    <property type="entry name" value="TYROSINE SPECIFIC PROTEIN PHOSPHATASES DOMAIN-CONTAINING PROTEIN"/>
    <property type="match status" value="1"/>
</dbReference>
<name>A0ABS4Z878_9ACTN</name>
<dbReference type="InterPro" id="IPR026893">
    <property type="entry name" value="Tyr/Ser_Pase_IphP-type"/>
</dbReference>
<dbReference type="PANTHER" id="PTHR31126">
    <property type="entry name" value="TYROSINE-PROTEIN PHOSPHATASE"/>
    <property type="match status" value="1"/>
</dbReference>
<feature type="domain" description="Tyrosine specific protein phosphatases" evidence="2">
    <location>
        <begin position="141"/>
        <end position="176"/>
    </location>
</feature>
<keyword evidence="4" id="KW-1185">Reference proteome</keyword>
<dbReference type="InterPro" id="IPR016130">
    <property type="entry name" value="Tyr_Pase_AS"/>
</dbReference>
<dbReference type="InterPro" id="IPR000387">
    <property type="entry name" value="Tyr_Pase_dom"/>
</dbReference>
<comment type="caution">
    <text evidence="3">The sequence shown here is derived from an EMBL/GenBank/DDBJ whole genome shotgun (WGS) entry which is preliminary data.</text>
</comment>
<dbReference type="PROSITE" id="PS50056">
    <property type="entry name" value="TYR_PHOSPHATASE_2"/>
    <property type="match status" value="1"/>
</dbReference>
<dbReference type="InterPro" id="IPR029021">
    <property type="entry name" value="Prot-tyrosine_phosphatase-like"/>
</dbReference>
<sequence length="266" mass="29011">MQRMWIELDGLANLRDVGGIPTTDGGAIRTGQLLRSDNLQSLTPSDVDALLGLGLSDVVDLRSEYEAENEGPGPLVGHPEVTIHQLSLFREWREGVGEDKPDERPEVLPEKALPWVDLKPTVELDNPIASIYLSYLADRPDSVVEALRVISRAEGASLVHCAAGKDRTGTVVALALSLVGADREAVIDDYAASSERVQQILDRLLATKTYAANLRDRPLSSHLTHAETMRALLDHVDAEYGGVPGLVERLGWTAEDQQRLEAKLRG</sequence>
<dbReference type="Gene3D" id="3.90.190.10">
    <property type="entry name" value="Protein tyrosine phosphatase superfamily"/>
    <property type="match status" value="1"/>
</dbReference>
<protein>
    <submittedName>
        <fullName evidence="3">Protein tyrosine/serine phosphatase</fullName>
    </submittedName>
</protein>
<evidence type="ECO:0000313" key="3">
    <source>
        <dbReference type="EMBL" id="MBP2417258.1"/>
    </source>
</evidence>
<accession>A0ABS4Z878</accession>
<evidence type="ECO:0000259" key="2">
    <source>
        <dbReference type="PROSITE" id="PS50056"/>
    </source>
</evidence>
<dbReference type="SUPFAM" id="SSF52799">
    <property type="entry name" value="(Phosphotyrosine protein) phosphatases II"/>
    <property type="match status" value="1"/>
</dbReference>
<dbReference type="EMBL" id="JAGIOB010000001">
    <property type="protein sequence ID" value="MBP2417258.1"/>
    <property type="molecule type" value="Genomic_DNA"/>
</dbReference>
<gene>
    <name evidence="3" type="ORF">JOF54_002180</name>
</gene>
<evidence type="ECO:0000256" key="1">
    <source>
        <dbReference type="ARBA" id="ARBA00009580"/>
    </source>
</evidence>
<evidence type="ECO:0000313" key="4">
    <source>
        <dbReference type="Proteomes" id="UP000758168"/>
    </source>
</evidence>
<dbReference type="PROSITE" id="PS00383">
    <property type="entry name" value="TYR_PHOSPHATASE_1"/>
    <property type="match status" value="1"/>
</dbReference>
<dbReference type="Pfam" id="PF13350">
    <property type="entry name" value="Y_phosphatase3"/>
    <property type="match status" value="1"/>
</dbReference>
<reference evidence="3 4" key="1">
    <citation type="submission" date="2021-03" db="EMBL/GenBank/DDBJ databases">
        <title>Sequencing the genomes of 1000 actinobacteria strains.</title>
        <authorList>
            <person name="Klenk H.-P."/>
        </authorList>
    </citation>
    <scope>NUCLEOTIDE SEQUENCE [LARGE SCALE GENOMIC DNA]</scope>
    <source>
        <strain evidence="3 4">DSM 12936</strain>
    </source>
</reference>
<proteinExistence type="inferred from homology"/>